<dbReference type="Pfam" id="PF06527">
    <property type="entry name" value="TniQ"/>
    <property type="match status" value="1"/>
</dbReference>
<name>A0A7X6MN11_9MYCO</name>
<sequence length="373" mass="40722">MSLARTLPLRIEPVPGEALDSWLEAIASRHGVRFGDVLHQCGITSTGPGGWIRLLGRDAIARIAHVTGLSPYDVDAMALPRNPGAPTSTSTCLARVLPSGPWDWRANSRYCPHCLNDTGGRWKLIWRMNWTFACLTHKCLLADECPACRCDQRRIAHSMTSVPGLGQCRGVRQRNQTGALRACDTHLASMRPIDLSDSPAFLDAQQQVMETILAAPPDAPRDHHGPAAELATLRVLVRWVAKTIDYAQLDPHDVLASCGPGHLNLMALIAGSADRNAAAETAASTAIALTILNARNVAEASQIWRDLMIAATHGRIRRLTESDQNALIPFIRSAYRSAYIDANAQHKLRRRFSTSAAKHQLLRPEGGSGRLTR</sequence>
<evidence type="ECO:0000313" key="3">
    <source>
        <dbReference type="Proteomes" id="UP000518188"/>
    </source>
</evidence>
<dbReference type="AlphaFoldDB" id="A0A7X6MN11"/>
<dbReference type="InterPro" id="IPR009492">
    <property type="entry name" value="TniQ"/>
</dbReference>
<protein>
    <submittedName>
        <fullName evidence="2">TniQ family protein</fullName>
    </submittedName>
</protein>
<gene>
    <name evidence="2" type="ORF">HGA11_07255</name>
</gene>
<dbReference type="EMBL" id="JAAXPJ010000002">
    <property type="protein sequence ID" value="NKZ10773.1"/>
    <property type="molecule type" value="Genomic_DNA"/>
</dbReference>
<dbReference type="Proteomes" id="UP000518188">
    <property type="component" value="Unassembled WGS sequence"/>
</dbReference>
<organism evidence="2 3">
    <name type="scientific">Mycolicibacterium septicum DSM 44393</name>
    <dbReference type="NCBI Taxonomy" id="1341646"/>
    <lineage>
        <taxon>Bacteria</taxon>
        <taxon>Bacillati</taxon>
        <taxon>Actinomycetota</taxon>
        <taxon>Actinomycetes</taxon>
        <taxon>Mycobacteriales</taxon>
        <taxon>Mycobacteriaceae</taxon>
        <taxon>Mycolicibacterium</taxon>
    </lineage>
</organism>
<evidence type="ECO:0000313" key="2">
    <source>
        <dbReference type="EMBL" id="NKZ10773.1"/>
    </source>
</evidence>
<reference evidence="2 3" key="1">
    <citation type="submission" date="2020-04" db="EMBL/GenBank/DDBJ databases">
        <title>MicrobeNet Type strains.</title>
        <authorList>
            <person name="Nicholson A.C."/>
        </authorList>
    </citation>
    <scope>NUCLEOTIDE SEQUENCE [LARGE SCALE GENOMIC DNA]</scope>
    <source>
        <strain evidence="2 3">ATCC 700731</strain>
    </source>
</reference>
<evidence type="ECO:0000259" key="1">
    <source>
        <dbReference type="Pfam" id="PF06527"/>
    </source>
</evidence>
<accession>A0A7X6MN11</accession>
<feature type="domain" description="TniQ" evidence="1">
    <location>
        <begin position="8"/>
        <end position="141"/>
    </location>
</feature>
<proteinExistence type="predicted"/>
<comment type="caution">
    <text evidence="2">The sequence shown here is derived from an EMBL/GenBank/DDBJ whole genome shotgun (WGS) entry which is preliminary data.</text>
</comment>